<keyword evidence="1" id="KW-1133">Transmembrane helix</keyword>
<evidence type="ECO:0000256" key="1">
    <source>
        <dbReference type="SAM" id="Phobius"/>
    </source>
</evidence>
<dbReference type="Proteomes" id="UP000028999">
    <property type="component" value="Unassembled WGS sequence"/>
</dbReference>
<keyword evidence="1" id="KW-0472">Membrane</keyword>
<dbReference type="Gramene" id="CDY37418">
    <property type="protein sequence ID" value="CDY37418"/>
    <property type="gene ID" value="GSBRNA2T00063995001"/>
</dbReference>
<proteinExistence type="predicted"/>
<sequence>MALVGGKKTLKWTVKIVVTLTIVIYYTCTKVYISSAPDLSITGFVKTAVFMACMLSNTVLMFFSFGKIIFLIWPEHPDDLVLRVEAKHIKALALVTVTLLSLLVASRVGV</sequence>
<feature type="transmembrane region" description="Helical" evidence="1">
    <location>
        <begin position="48"/>
        <end position="70"/>
    </location>
</feature>
<reference evidence="3" key="2">
    <citation type="submission" date="2014-06" db="EMBL/GenBank/DDBJ databases">
        <authorList>
            <person name="Genoscope - CEA"/>
        </authorList>
    </citation>
    <scope>NUCLEOTIDE SEQUENCE</scope>
</reference>
<dbReference type="OMA" id="TIVIYYT"/>
<dbReference type="EMBL" id="HG994372">
    <property type="protein sequence ID" value="CAF2116845.1"/>
    <property type="molecule type" value="Genomic_DNA"/>
</dbReference>
<dbReference type="AlphaFoldDB" id="A0A078HKM3"/>
<evidence type="ECO:0000313" key="3">
    <source>
        <dbReference type="EMBL" id="CDY37418.1"/>
    </source>
</evidence>
<accession>A0A078HKM3</accession>
<name>A0A078HKM3_BRANA</name>
<keyword evidence="1" id="KW-0812">Transmembrane</keyword>
<dbReference type="PaxDb" id="3708-A0A078HKM3"/>
<protein>
    <submittedName>
        <fullName evidence="2">(rape) hypothetical protein</fullName>
    </submittedName>
    <submittedName>
        <fullName evidence="3">BnaC08g45560D protein</fullName>
    </submittedName>
</protein>
<reference evidence="3 4" key="1">
    <citation type="journal article" date="2014" name="Science">
        <title>Plant genetics. Early allopolyploid evolution in the post-Neolithic Brassica napus oilseed genome.</title>
        <authorList>
            <person name="Chalhoub B."/>
            <person name="Denoeud F."/>
            <person name="Liu S."/>
            <person name="Parkin I.A."/>
            <person name="Tang H."/>
            <person name="Wang X."/>
            <person name="Chiquet J."/>
            <person name="Belcram H."/>
            <person name="Tong C."/>
            <person name="Samans B."/>
            <person name="Correa M."/>
            <person name="Da Silva C."/>
            <person name="Just J."/>
            <person name="Falentin C."/>
            <person name="Koh C.S."/>
            <person name="Le Clainche I."/>
            <person name="Bernard M."/>
            <person name="Bento P."/>
            <person name="Noel B."/>
            <person name="Labadie K."/>
            <person name="Alberti A."/>
            <person name="Charles M."/>
            <person name="Arnaud D."/>
            <person name="Guo H."/>
            <person name="Daviaud C."/>
            <person name="Alamery S."/>
            <person name="Jabbari K."/>
            <person name="Zhao M."/>
            <person name="Edger P.P."/>
            <person name="Chelaifa H."/>
            <person name="Tack D."/>
            <person name="Lassalle G."/>
            <person name="Mestiri I."/>
            <person name="Schnel N."/>
            <person name="Le Paslier M.C."/>
            <person name="Fan G."/>
            <person name="Renault V."/>
            <person name="Bayer P.E."/>
            <person name="Golicz A.A."/>
            <person name="Manoli S."/>
            <person name="Lee T.H."/>
            <person name="Thi V.H."/>
            <person name="Chalabi S."/>
            <person name="Hu Q."/>
            <person name="Fan C."/>
            <person name="Tollenaere R."/>
            <person name="Lu Y."/>
            <person name="Battail C."/>
            <person name="Shen J."/>
            <person name="Sidebottom C.H."/>
            <person name="Wang X."/>
            <person name="Canaguier A."/>
            <person name="Chauveau A."/>
            <person name="Berard A."/>
            <person name="Deniot G."/>
            <person name="Guan M."/>
            <person name="Liu Z."/>
            <person name="Sun F."/>
            <person name="Lim Y.P."/>
            <person name="Lyons E."/>
            <person name="Town C.D."/>
            <person name="Bancroft I."/>
            <person name="Wang X."/>
            <person name="Meng J."/>
            <person name="Ma J."/>
            <person name="Pires J.C."/>
            <person name="King G.J."/>
            <person name="Brunel D."/>
            <person name="Delourme R."/>
            <person name="Renard M."/>
            <person name="Aury J.M."/>
            <person name="Adams K.L."/>
            <person name="Batley J."/>
            <person name="Snowdon R.J."/>
            <person name="Tost J."/>
            <person name="Edwards D."/>
            <person name="Zhou Y."/>
            <person name="Hua W."/>
            <person name="Sharpe A.G."/>
            <person name="Paterson A.H."/>
            <person name="Guan C."/>
            <person name="Wincker P."/>
        </authorList>
    </citation>
    <scope>NUCLEOTIDE SEQUENCE [LARGE SCALE GENOMIC DNA]</scope>
    <source>
        <strain evidence="4">cv. Darmor-bzh</strain>
    </source>
</reference>
<evidence type="ECO:0000313" key="2">
    <source>
        <dbReference type="EMBL" id="CAF2116845.1"/>
    </source>
</evidence>
<organism evidence="3 4">
    <name type="scientific">Brassica napus</name>
    <name type="common">Rape</name>
    <dbReference type="NCBI Taxonomy" id="3708"/>
    <lineage>
        <taxon>Eukaryota</taxon>
        <taxon>Viridiplantae</taxon>
        <taxon>Streptophyta</taxon>
        <taxon>Embryophyta</taxon>
        <taxon>Tracheophyta</taxon>
        <taxon>Spermatophyta</taxon>
        <taxon>Magnoliopsida</taxon>
        <taxon>eudicotyledons</taxon>
        <taxon>Gunneridae</taxon>
        <taxon>Pentapetalae</taxon>
        <taxon>rosids</taxon>
        <taxon>malvids</taxon>
        <taxon>Brassicales</taxon>
        <taxon>Brassicaceae</taxon>
        <taxon>Brassiceae</taxon>
        <taxon>Brassica</taxon>
    </lineage>
</organism>
<reference evidence="2" key="3">
    <citation type="submission" date="2021-01" db="EMBL/GenBank/DDBJ databases">
        <authorList>
            <consortium name="Genoscope - CEA"/>
            <person name="William W."/>
        </authorList>
    </citation>
    <scope>NUCLEOTIDE SEQUENCE</scope>
</reference>
<feature type="transmembrane region" description="Helical" evidence="1">
    <location>
        <begin position="12"/>
        <end position="33"/>
    </location>
</feature>
<gene>
    <name evidence="3" type="primary">BnaC08g45560D</name>
    <name evidence="2" type="ORF">DARMORV10_C08P52720.1</name>
    <name evidence="3" type="ORF">GSBRNA2T00063995001</name>
</gene>
<dbReference type="EMBL" id="LK032400">
    <property type="protein sequence ID" value="CDY37418.1"/>
    <property type="molecule type" value="Genomic_DNA"/>
</dbReference>
<keyword evidence="4" id="KW-1185">Reference proteome</keyword>
<evidence type="ECO:0000313" key="4">
    <source>
        <dbReference type="Proteomes" id="UP000028999"/>
    </source>
</evidence>
<dbReference type="Proteomes" id="UP001295469">
    <property type="component" value="Chromosome C08"/>
</dbReference>
<feature type="transmembrane region" description="Helical" evidence="1">
    <location>
        <begin position="91"/>
        <end position="109"/>
    </location>
</feature>